<evidence type="ECO:0000259" key="2">
    <source>
        <dbReference type="Pfam" id="PF07589"/>
    </source>
</evidence>
<accession>A0A1M7XVF4</accession>
<proteinExistence type="predicted"/>
<name>A0A1M7XVF4_9BACT</name>
<reference evidence="3 4" key="1">
    <citation type="submission" date="2016-12" db="EMBL/GenBank/DDBJ databases">
        <authorList>
            <person name="Song W.-J."/>
            <person name="Kurnit D.M."/>
        </authorList>
    </citation>
    <scope>NUCLEOTIDE SEQUENCE [LARGE SCALE GENOMIC DNA]</scope>
    <source>
        <strain evidence="3 4">DSM 18488</strain>
    </source>
</reference>
<dbReference type="InterPro" id="IPR013424">
    <property type="entry name" value="Ice-binding_C"/>
</dbReference>
<feature type="domain" description="Ice-binding protein C-terminal" evidence="2">
    <location>
        <begin position="245"/>
        <end position="269"/>
    </location>
</feature>
<protein>
    <submittedName>
        <fullName evidence="3">PEP-CTERM protein-sorting domain-containing protein</fullName>
    </submittedName>
</protein>
<organism evidence="3 4">
    <name type="scientific">Desulfopila aestuarii DSM 18488</name>
    <dbReference type="NCBI Taxonomy" id="1121416"/>
    <lineage>
        <taxon>Bacteria</taxon>
        <taxon>Pseudomonadati</taxon>
        <taxon>Thermodesulfobacteriota</taxon>
        <taxon>Desulfobulbia</taxon>
        <taxon>Desulfobulbales</taxon>
        <taxon>Desulfocapsaceae</taxon>
        <taxon>Desulfopila</taxon>
    </lineage>
</organism>
<evidence type="ECO:0000313" key="4">
    <source>
        <dbReference type="Proteomes" id="UP000184603"/>
    </source>
</evidence>
<dbReference type="Pfam" id="PF07589">
    <property type="entry name" value="PEP-CTERM"/>
    <property type="match status" value="1"/>
</dbReference>
<gene>
    <name evidence="3" type="ORF">SAMN02745220_00004</name>
</gene>
<evidence type="ECO:0000256" key="1">
    <source>
        <dbReference type="SAM" id="SignalP"/>
    </source>
</evidence>
<evidence type="ECO:0000313" key="3">
    <source>
        <dbReference type="EMBL" id="SHO42526.1"/>
    </source>
</evidence>
<feature type="signal peptide" evidence="1">
    <location>
        <begin position="1"/>
        <end position="28"/>
    </location>
</feature>
<keyword evidence="1" id="KW-0732">Signal</keyword>
<feature type="chain" id="PRO_5012048584" evidence="1">
    <location>
        <begin position="29"/>
        <end position="271"/>
    </location>
</feature>
<dbReference type="NCBIfam" id="TIGR02595">
    <property type="entry name" value="PEP_CTERM"/>
    <property type="match status" value="1"/>
</dbReference>
<keyword evidence="4" id="KW-1185">Reference proteome</keyword>
<sequence length="271" mass="29903">MSMKKSMKTAAVTLFAGCLVMLGSNAFATLASVFGPGTGWTQFQEGGTSEDVTSWEVTPGVGGQDFDAEYLLYKLEGSILNLGLQTGFDLLDGHVHYPSKNYYAGDLALSFDSDNTQYEYAVDFGLFTADYQSDTVDAGSGDGKDEQGLYKVKTWNKDIYYDGTSGRHDSSPFAMDDKYFGLELKYSNVGEYTDNSNVKSYYRIVAFDLVDVLGEEWNTEFLTIDAHWTMSCGNDEINGRIEIDPVPEPATMLLFGTGLVGLTSVLRRRKK</sequence>
<dbReference type="EMBL" id="FRFE01000001">
    <property type="protein sequence ID" value="SHO42526.1"/>
    <property type="molecule type" value="Genomic_DNA"/>
</dbReference>
<dbReference type="Proteomes" id="UP000184603">
    <property type="component" value="Unassembled WGS sequence"/>
</dbReference>
<dbReference type="AlphaFoldDB" id="A0A1M7XVF4"/>